<dbReference type="PANTHER" id="PTHR11746">
    <property type="entry name" value="O-METHYLTRANSFERASE"/>
    <property type="match status" value="1"/>
</dbReference>
<evidence type="ECO:0000313" key="5">
    <source>
        <dbReference type="EMBL" id="KAG0490249.1"/>
    </source>
</evidence>
<evidence type="ECO:0000259" key="4">
    <source>
        <dbReference type="Pfam" id="PF00891"/>
    </source>
</evidence>
<evidence type="ECO:0000256" key="1">
    <source>
        <dbReference type="ARBA" id="ARBA00022603"/>
    </source>
</evidence>
<dbReference type="AlphaFoldDB" id="A0A835RFM2"/>
<dbReference type="GO" id="GO:0032259">
    <property type="term" value="P:methylation"/>
    <property type="evidence" value="ECO:0007669"/>
    <property type="project" value="UniProtKB-KW"/>
</dbReference>
<dbReference type="SUPFAM" id="SSF53335">
    <property type="entry name" value="S-adenosyl-L-methionine-dependent methyltransferases"/>
    <property type="match status" value="1"/>
</dbReference>
<dbReference type="InterPro" id="IPR001077">
    <property type="entry name" value="COMT_C"/>
</dbReference>
<organism evidence="5 6">
    <name type="scientific">Vanilla planifolia</name>
    <name type="common">Vanilla</name>
    <dbReference type="NCBI Taxonomy" id="51239"/>
    <lineage>
        <taxon>Eukaryota</taxon>
        <taxon>Viridiplantae</taxon>
        <taxon>Streptophyta</taxon>
        <taxon>Embryophyta</taxon>
        <taxon>Tracheophyta</taxon>
        <taxon>Spermatophyta</taxon>
        <taxon>Magnoliopsida</taxon>
        <taxon>Liliopsida</taxon>
        <taxon>Asparagales</taxon>
        <taxon>Orchidaceae</taxon>
        <taxon>Vanilloideae</taxon>
        <taxon>Vanilleae</taxon>
        <taxon>Vanilla</taxon>
    </lineage>
</organism>
<keyword evidence="2" id="KW-0808">Transferase</keyword>
<evidence type="ECO:0000313" key="6">
    <source>
        <dbReference type="Proteomes" id="UP000639772"/>
    </source>
</evidence>
<gene>
    <name evidence="5" type="ORF">HPP92_007112</name>
</gene>
<evidence type="ECO:0000256" key="3">
    <source>
        <dbReference type="ARBA" id="ARBA00022691"/>
    </source>
</evidence>
<dbReference type="GO" id="GO:0008171">
    <property type="term" value="F:O-methyltransferase activity"/>
    <property type="evidence" value="ECO:0007669"/>
    <property type="project" value="InterPro"/>
</dbReference>
<comment type="caution">
    <text evidence="5">The sequence shown here is derived from an EMBL/GenBank/DDBJ whole genome shotgun (WGS) entry which is preliminary data.</text>
</comment>
<dbReference type="InterPro" id="IPR029063">
    <property type="entry name" value="SAM-dependent_MTases_sf"/>
</dbReference>
<keyword evidence="1" id="KW-0489">Methyltransferase</keyword>
<name>A0A835RFM2_VANPL</name>
<dbReference type="InterPro" id="IPR016461">
    <property type="entry name" value="COMT-like"/>
</dbReference>
<accession>A0A835RFM2</accession>
<proteinExistence type="predicted"/>
<sequence length="112" mass="12567">MFVSVPSANAIFMKWILHDWSDEYCLKLLKNCWKALPEDGKVIAMDGILPVVPETTSTAQVVSLVDLIMLAHNPGGKERTREEFESLAKNAGFKGFEAIYILSGSWIMEFTK</sequence>
<dbReference type="Proteomes" id="UP000639772">
    <property type="component" value="Chromosome 3"/>
</dbReference>
<dbReference type="PROSITE" id="PS51683">
    <property type="entry name" value="SAM_OMT_II"/>
    <property type="match status" value="1"/>
</dbReference>
<keyword evidence="3" id="KW-0949">S-adenosyl-L-methionine</keyword>
<dbReference type="Gene3D" id="3.40.50.150">
    <property type="entry name" value="Vaccinia Virus protein VP39"/>
    <property type="match status" value="1"/>
</dbReference>
<feature type="domain" description="O-methyltransferase C-terminal" evidence="4">
    <location>
        <begin position="1"/>
        <end position="94"/>
    </location>
</feature>
<dbReference type="Pfam" id="PF00891">
    <property type="entry name" value="Methyltransf_2"/>
    <property type="match status" value="1"/>
</dbReference>
<dbReference type="EMBL" id="JADCNM010000003">
    <property type="protein sequence ID" value="KAG0490249.1"/>
    <property type="molecule type" value="Genomic_DNA"/>
</dbReference>
<reference evidence="5 6" key="1">
    <citation type="journal article" date="2020" name="Nat. Food">
        <title>A phased Vanilla planifolia genome enables genetic improvement of flavour and production.</title>
        <authorList>
            <person name="Hasing T."/>
            <person name="Tang H."/>
            <person name="Brym M."/>
            <person name="Khazi F."/>
            <person name="Huang T."/>
            <person name="Chambers A.H."/>
        </authorList>
    </citation>
    <scope>NUCLEOTIDE SEQUENCE [LARGE SCALE GENOMIC DNA]</scope>
    <source>
        <tissue evidence="5">Leaf</tissue>
    </source>
</reference>
<dbReference type="OrthoDB" id="773187at2759"/>
<protein>
    <recommendedName>
        <fullName evidence="4">O-methyltransferase C-terminal domain-containing protein</fullName>
    </recommendedName>
</protein>
<evidence type="ECO:0000256" key="2">
    <source>
        <dbReference type="ARBA" id="ARBA00022679"/>
    </source>
</evidence>